<dbReference type="GO" id="GO:0055037">
    <property type="term" value="C:recycling endosome"/>
    <property type="evidence" value="ECO:0007669"/>
    <property type="project" value="TreeGrafter"/>
</dbReference>
<keyword evidence="2" id="KW-0009">Actin-binding</keyword>
<dbReference type="InParanoid" id="A0A0V0QPZ0"/>
<keyword evidence="6" id="KW-1185">Reference proteome</keyword>
<dbReference type="GO" id="GO:0034314">
    <property type="term" value="P:Arp2/3 complex-mediated actin nucleation"/>
    <property type="evidence" value="ECO:0007669"/>
    <property type="project" value="InterPro"/>
</dbReference>
<feature type="domain" description="WH2" evidence="4">
    <location>
        <begin position="421"/>
        <end position="439"/>
    </location>
</feature>
<dbReference type="PANTHER" id="PTHR23331:SF1">
    <property type="entry name" value="WASH COMPLEX SUBUNIT 1"/>
    <property type="match status" value="1"/>
</dbReference>
<comment type="similarity">
    <text evidence="1">Belongs to the WASH1 family.</text>
</comment>
<feature type="region of interest" description="Disordered" evidence="3">
    <location>
        <begin position="324"/>
        <end position="528"/>
    </location>
</feature>
<dbReference type="OrthoDB" id="307871at2759"/>
<dbReference type="InterPro" id="IPR003124">
    <property type="entry name" value="WH2_dom"/>
</dbReference>
<evidence type="ECO:0000256" key="3">
    <source>
        <dbReference type="SAM" id="MobiDB-lite"/>
    </source>
</evidence>
<feature type="compositionally biased region" description="Low complexity" evidence="3">
    <location>
        <begin position="324"/>
        <end position="416"/>
    </location>
</feature>
<dbReference type="GO" id="GO:0006887">
    <property type="term" value="P:exocytosis"/>
    <property type="evidence" value="ECO:0007669"/>
    <property type="project" value="TreeGrafter"/>
</dbReference>
<sequence>MDFNIDLVSFDVKDLEGLNRTLNNLEKIQKAFNQVQGIVQGKVYQQQQKIKELIDRIKMCKRKILALKNQKVALQIYSPAEFPTKYKFTKEDREGIYSSFEKTNCKQILQSEEFAPKIMSHKKSEGKYQEIARDDLSQMLITTYSKFVQKRKNILEGKNSITRKLQNKKQSLGQVPRNLKYCDNLLIFNSDQNPYKHYQPVDNLKIHKKNLKKPKKAKEPENYIDLYNAPQTLGEKERLQQYSGLDGYYKPTAKAAPQIQLDQGLDDYLGGVVQLDVEQGDDMQFLPSQGGAYQGASKQVKDYNQNYQEKAQTQQPVQQIQNNLNNQQQPQQQQPQQQSNQPPSLNSLQQQSQTNQPPSLSSLQNQTAQNNNNNPPKLQQLQSQTPQGNNNNNQQAIAQPAQPAQTNKDAQSAAPPSGGGGRNALLDEIRNPKVKLRKRVVKESGGINVGKKKITDKAGNEVSSENAADGGQGESKPKPAAGGGSIMDQLQRQIQLRYKALHPEDEKKPKKKIKQLDSDDDEDEEDSD</sequence>
<accession>A0A0V0QPZ0</accession>
<dbReference type="GO" id="GO:0043014">
    <property type="term" value="F:alpha-tubulin binding"/>
    <property type="evidence" value="ECO:0007669"/>
    <property type="project" value="InterPro"/>
</dbReference>
<dbReference type="GO" id="GO:0042147">
    <property type="term" value="P:retrograde transport, endosome to Golgi"/>
    <property type="evidence" value="ECO:0007669"/>
    <property type="project" value="TreeGrafter"/>
</dbReference>
<gene>
    <name evidence="5" type="ORF">PPERSA_03578</name>
</gene>
<evidence type="ECO:0000313" key="6">
    <source>
        <dbReference type="Proteomes" id="UP000054937"/>
    </source>
</evidence>
<reference evidence="5 6" key="1">
    <citation type="journal article" date="2015" name="Sci. Rep.">
        <title>Genome of the facultative scuticociliatosis pathogen Pseudocohnilembus persalinus provides insight into its virulence through horizontal gene transfer.</title>
        <authorList>
            <person name="Xiong J."/>
            <person name="Wang G."/>
            <person name="Cheng J."/>
            <person name="Tian M."/>
            <person name="Pan X."/>
            <person name="Warren A."/>
            <person name="Jiang C."/>
            <person name="Yuan D."/>
            <person name="Miao W."/>
        </authorList>
    </citation>
    <scope>NUCLEOTIDE SEQUENCE [LARGE SCALE GENOMIC DNA]</scope>
    <source>
        <strain evidence="5">36N120E</strain>
    </source>
</reference>
<dbReference type="GO" id="GO:0005769">
    <property type="term" value="C:early endosome"/>
    <property type="evidence" value="ECO:0007669"/>
    <property type="project" value="InterPro"/>
</dbReference>
<comment type="caution">
    <text evidence="5">The sequence shown here is derived from an EMBL/GenBank/DDBJ whole genome shotgun (WGS) entry which is preliminary data.</text>
</comment>
<dbReference type="GO" id="GO:0043015">
    <property type="term" value="F:gamma-tubulin binding"/>
    <property type="evidence" value="ECO:0007669"/>
    <property type="project" value="TreeGrafter"/>
</dbReference>
<protein>
    <recommendedName>
        <fullName evidence="4">WH2 domain-containing protein</fullName>
    </recommendedName>
</protein>
<dbReference type="OMA" id="SMDSPYE"/>
<dbReference type="GO" id="GO:0032456">
    <property type="term" value="P:endocytic recycling"/>
    <property type="evidence" value="ECO:0007669"/>
    <property type="project" value="TreeGrafter"/>
</dbReference>
<dbReference type="GO" id="GO:0005829">
    <property type="term" value="C:cytosol"/>
    <property type="evidence" value="ECO:0007669"/>
    <property type="project" value="GOC"/>
</dbReference>
<evidence type="ECO:0000256" key="1">
    <source>
        <dbReference type="ARBA" id="ARBA00005602"/>
    </source>
</evidence>
<dbReference type="EMBL" id="LDAU01000119">
    <property type="protein sequence ID" value="KRX04338.1"/>
    <property type="molecule type" value="Genomic_DNA"/>
</dbReference>
<evidence type="ECO:0000256" key="2">
    <source>
        <dbReference type="ARBA" id="ARBA00023203"/>
    </source>
</evidence>
<dbReference type="GO" id="GO:0071203">
    <property type="term" value="C:WASH complex"/>
    <property type="evidence" value="ECO:0007669"/>
    <property type="project" value="InterPro"/>
</dbReference>
<dbReference type="PANTHER" id="PTHR23331">
    <property type="entry name" value="CXYORF1"/>
    <property type="match status" value="1"/>
</dbReference>
<dbReference type="Proteomes" id="UP000054937">
    <property type="component" value="Unassembled WGS sequence"/>
</dbReference>
<name>A0A0V0QPZ0_PSEPJ</name>
<proteinExistence type="inferred from homology"/>
<evidence type="ECO:0000259" key="4">
    <source>
        <dbReference type="PROSITE" id="PS51082"/>
    </source>
</evidence>
<dbReference type="PROSITE" id="PS51082">
    <property type="entry name" value="WH2"/>
    <property type="match status" value="1"/>
</dbReference>
<feature type="compositionally biased region" description="Acidic residues" evidence="3">
    <location>
        <begin position="518"/>
        <end position="528"/>
    </location>
</feature>
<dbReference type="Pfam" id="PF11945">
    <property type="entry name" value="WASH_WAHD"/>
    <property type="match status" value="1"/>
</dbReference>
<dbReference type="AlphaFoldDB" id="A0A0V0QPZ0"/>
<dbReference type="InterPro" id="IPR028290">
    <property type="entry name" value="WASH1"/>
</dbReference>
<dbReference type="GO" id="GO:0003779">
    <property type="term" value="F:actin binding"/>
    <property type="evidence" value="ECO:0007669"/>
    <property type="project" value="UniProtKB-KW"/>
</dbReference>
<evidence type="ECO:0000313" key="5">
    <source>
        <dbReference type="EMBL" id="KRX04338.1"/>
    </source>
</evidence>
<dbReference type="InterPro" id="IPR021854">
    <property type="entry name" value="WASH1_WAHD"/>
</dbReference>
<organism evidence="5 6">
    <name type="scientific">Pseudocohnilembus persalinus</name>
    <name type="common">Ciliate</name>
    <dbReference type="NCBI Taxonomy" id="266149"/>
    <lineage>
        <taxon>Eukaryota</taxon>
        <taxon>Sar</taxon>
        <taxon>Alveolata</taxon>
        <taxon>Ciliophora</taxon>
        <taxon>Intramacronucleata</taxon>
        <taxon>Oligohymenophorea</taxon>
        <taxon>Scuticociliatia</taxon>
        <taxon>Philasterida</taxon>
        <taxon>Pseudocohnilembidae</taxon>
        <taxon>Pseudocohnilembus</taxon>
    </lineage>
</organism>